<evidence type="ECO:0000313" key="4">
    <source>
        <dbReference type="EnsemblMetazoa" id="XP_038061159.1"/>
    </source>
</evidence>
<evidence type="ECO:0000259" key="3">
    <source>
        <dbReference type="PROSITE" id="PS50010"/>
    </source>
</evidence>
<organism evidence="4 5">
    <name type="scientific">Patiria miniata</name>
    <name type="common">Bat star</name>
    <name type="synonym">Asterina miniata</name>
    <dbReference type="NCBI Taxonomy" id="46514"/>
    <lineage>
        <taxon>Eukaryota</taxon>
        <taxon>Metazoa</taxon>
        <taxon>Echinodermata</taxon>
        <taxon>Eleutherozoa</taxon>
        <taxon>Asterozoa</taxon>
        <taxon>Asteroidea</taxon>
        <taxon>Valvatacea</taxon>
        <taxon>Valvatida</taxon>
        <taxon>Asterinidae</taxon>
        <taxon>Patiria</taxon>
    </lineage>
</organism>
<dbReference type="Gene3D" id="2.30.29.30">
    <property type="entry name" value="Pleckstrin-homology domain (PH domain)/Phosphotyrosine-binding domain (PTB)"/>
    <property type="match status" value="1"/>
</dbReference>
<dbReference type="Proteomes" id="UP000887568">
    <property type="component" value="Unplaced"/>
</dbReference>
<evidence type="ECO:0000313" key="5">
    <source>
        <dbReference type="Proteomes" id="UP000887568"/>
    </source>
</evidence>
<dbReference type="OrthoDB" id="5585231at2759"/>
<dbReference type="CDD" id="cd13245">
    <property type="entry name" value="PH_PLEKHG7"/>
    <property type="match status" value="1"/>
</dbReference>
<dbReference type="Pfam" id="PF00621">
    <property type="entry name" value="RhoGEF"/>
    <property type="match status" value="1"/>
</dbReference>
<dbReference type="CDD" id="cd00160">
    <property type="entry name" value="RhoGEF"/>
    <property type="match status" value="1"/>
</dbReference>
<dbReference type="PROSITE" id="PS50003">
    <property type="entry name" value="PH_DOMAIN"/>
    <property type="match status" value="1"/>
</dbReference>
<dbReference type="Pfam" id="PF22697">
    <property type="entry name" value="SOS1_NGEF_PH"/>
    <property type="match status" value="1"/>
</dbReference>
<feature type="compositionally biased region" description="Polar residues" evidence="1">
    <location>
        <begin position="126"/>
        <end position="145"/>
    </location>
</feature>
<dbReference type="PANTHER" id="PTHR13217:SF6">
    <property type="entry name" value="PLECKSTRIN HOMOLOGY DOMAIN-CONTAINING FAMILY G MEMBER 7"/>
    <property type="match status" value="1"/>
</dbReference>
<feature type="compositionally biased region" description="Low complexity" evidence="1">
    <location>
        <begin position="412"/>
        <end position="431"/>
    </location>
</feature>
<dbReference type="InterPro" id="IPR055251">
    <property type="entry name" value="SOS1_NGEF_PH"/>
</dbReference>
<evidence type="ECO:0000259" key="2">
    <source>
        <dbReference type="PROSITE" id="PS50003"/>
    </source>
</evidence>
<feature type="region of interest" description="Disordered" evidence="1">
    <location>
        <begin position="293"/>
        <end position="326"/>
    </location>
</feature>
<evidence type="ECO:0000256" key="1">
    <source>
        <dbReference type="SAM" id="MobiDB-lite"/>
    </source>
</evidence>
<dbReference type="GO" id="GO:0005085">
    <property type="term" value="F:guanyl-nucleotide exchange factor activity"/>
    <property type="evidence" value="ECO:0007669"/>
    <property type="project" value="InterPro"/>
</dbReference>
<dbReference type="GO" id="GO:0007266">
    <property type="term" value="P:Rho protein signal transduction"/>
    <property type="evidence" value="ECO:0007669"/>
    <property type="project" value="TreeGrafter"/>
</dbReference>
<dbReference type="InterPro" id="IPR000219">
    <property type="entry name" value="DH_dom"/>
</dbReference>
<dbReference type="InterPro" id="IPR011993">
    <property type="entry name" value="PH-like_dom_sf"/>
</dbReference>
<feature type="region of interest" description="Disordered" evidence="1">
    <location>
        <begin position="61"/>
        <end position="81"/>
    </location>
</feature>
<dbReference type="SMART" id="SM00233">
    <property type="entry name" value="PH"/>
    <property type="match status" value="1"/>
</dbReference>
<dbReference type="SMART" id="SM00325">
    <property type="entry name" value="RhoGEF"/>
    <property type="match status" value="1"/>
</dbReference>
<feature type="domain" description="PH" evidence="2">
    <location>
        <begin position="898"/>
        <end position="1029"/>
    </location>
</feature>
<accession>A0A914ACT4</accession>
<name>A0A914ACT4_PATMI</name>
<protein>
    <submittedName>
        <fullName evidence="4">Uncharacterized protein</fullName>
    </submittedName>
</protein>
<dbReference type="RefSeq" id="XP_038061159.1">
    <property type="nucleotide sequence ID" value="XM_038205231.1"/>
</dbReference>
<dbReference type="InterPro" id="IPR035899">
    <property type="entry name" value="DBL_dom_sf"/>
</dbReference>
<dbReference type="OMA" id="QTDFEPC"/>
<proteinExistence type="predicted"/>
<dbReference type="Gene3D" id="1.20.900.10">
    <property type="entry name" value="Dbl homology (DH) domain"/>
    <property type="match status" value="1"/>
</dbReference>
<feature type="region of interest" description="Disordered" evidence="1">
    <location>
        <begin position="101"/>
        <end position="162"/>
    </location>
</feature>
<dbReference type="InterPro" id="IPR001849">
    <property type="entry name" value="PH_domain"/>
</dbReference>
<dbReference type="PANTHER" id="PTHR13217">
    <property type="entry name" value="PLECKSTRIN HOMOLOGY DOMAIN-CONTAINING FAMILY G MEMBER 7"/>
    <property type="match status" value="1"/>
</dbReference>
<feature type="compositionally biased region" description="Basic and acidic residues" evidence="1">
    <location>
        <begin position="108"/>
        <end position="120"/>
    </location>
</feature>
<dbReference type="SUPFAM" id="SSF50729">
    <property type="entry name" value="PH domain-like"/>
    <property type="match status" value="1"/>
</dbReference>
<keyword evidence="5" id="KW-1185">Reference proteome</keyword>
<feature type="region of interest" description="Disordered" evidence="1">
    <location>
        <begin position="408"/>
        <end position="525"/>
    </location>
</feature>
<dbReference type="GeneID" id="119731932"/>
<reference evidence="4" key="1">
    <citation type="submission" date="2022-11" db="UniProtKB">
        <authorList>
            <consortium name="EnsemblMetazoa"/>
        </authorList>
    </citation>
    <scope>IDENTIFICATION</scope>
</reference>
<feature type="domain" description="DH" evidence="3">
    <location>
        <begin position="652"/>
        <end position="844"/>
    </location>
</feature>
<dbReference type="EnsemblMetazoa" id="XM_038205231.1">
    <property type="protein sequence ID" value="XP_038061159.1"/>
    <property type="gene ID" value="LOC119731932"/>
</dbReference>
<dbReference type="PROSITE" id="PS50010">
    <property type="entry name" value="DH_2"/>
    <property type="match status" value="1"/>
</dbReference>
<dbReference type="InterPro" id="IPR040181">
    <property type="entry name" value="PKHG5/7"/>
</dbReference>
<dbReference type="SUPFAM" id="SSF48065">
    <property type="entry name" value="DBL homology domain (DH-domain)"/>
    <property type="match status" value="1"/>
</dbReference>
<dbReference type="AlphaFoldDB" id="A0A914ACT4"/>
<sequence>MENNVPMKTLGPSASMLDKLQEIWDDIFHKEVPSQQPQSSCMTNHADHDLLYQTETIARETDKNAHRDSASPILGNEKQSGLGMSIPNNFTSNAEVICTDQIQQGNGARDRRSQKGESTRFKPNLVKSQSSPLGNKMASSASTPLSRKRAISMTTQRPAKTNDSEFRVVSAHRVDVEEDKLSDVSSIYEQFEVSGDRHDMRFPWQHDVPVQCDRVQTKEVSIQTNFEPCSQCQLGRLSNCSDLSELDSASNYGIDMRKRSSVISSLRRSTSKSKPRLQRQNFSLDLTECSETHNGGHLVNGTTAPGSPTGPFRSRSSRISTLRPLSDSDISRSSVENFLGHSKIIRRRKNADVAAAKNGTSLNLTEDTTDQDSLLCSPCPSPIPQEFENSSHLKTRPKVIITQHDDPCCEVQSQRSSSNCSQDSQTSDSSSLRVPSPDFLQTKAVFKKDRSTFSGSSDTEDNEPSARPPTSRIHQRRGAVISQVPPNSSDCGDDDGGGSGTSCVQDSRPGGTNSPPNHGDLLFPPNLGNEHRCSIMSTASSTLASVAAVHLQDFIEASATACFESNQLDQDNNDGAETKKKLHALFKKKFGKDKDKSMIDDITTVFTNFKIRDQDDLEFAAYKDKHWRDVIMEVENNNTNNSVHSPSQEEVKRRDKVWELFHSECVYLIEHILVLKNVFQEPLRALQCEGYLMYIEPAKIFANIDELSQVSASFCRDLIRMLLAKASRTDFCHTDAVVTAFAMFGNRVCPAYQRYCMNYSSALHYIDNLKKHEDFVEFVKLCEQDTRCKRLQLADLMVAPIQHVTKYPLLLKDIRERTDDPIERASLNATLQAVGVALNELDGKVKWLGNFERLRELQQMITWPQVEELDPRVSVPEFLKDTVAKMSKSNLLASTKRTLLHEGPLTLIDGTKSSEMYIFLFDDMLLISKIRKNNVKKKSLPDGMTISATPPVPRKKDGFSFIVYRPPIPLDRVSVIELESKRAAASGLKHGFVLLQNSRYQQFVGAYTLAASDDNSKQIWLTHLKNAREKWILMLRNDEGDDFANDDMRRDRKKTL</sequence>